<keyword evidence="3" id="KW-0732">Signal</keyword>
<sequence>MRLLSLLGVCMSIVAIEGKFFLSNVSTKWHKVQCNLVEPELNFSRSELKETIDVTAIDPDAWIGYISAKVPFLLLGCLELPSGGIDVDTFSQCYNLCNGGICGIKQIDRNRQKCRCVSDLASAMLQQCKDTSCHTRCYNVYMQYEITKPVQTSTIQNGDCLMCTNNTAFYWSKCANSAPKKMHQQQPCLLDSEHQTGQMVEFSKRVKFPATPRSELDTLRNEPPDQMHWTGIIRMRTLIRKSTIGNFRSMAGQRYAYVKGNNKKVKFRNTGKKKALCVRDHETTMIGTTTNSTQSTNAKHLEDKSSTNVHETTTIGTTTKSTQSTNAKHLEDQSSPNGYSIIHEATTIGTTTKSTQSTYAKHLEDQNSTNDGPTSYVIVGVSVAVLVVGGAVIIILLKRRGNMKCWQKKNVSRGEGNLFPNGQPALDTASGIDNCTPSRGKCTQSDPDIVIERNASCSQTGDTNYESVEETEEPYARVENENDNCTTRTIATARKSKTIDNVYDKLNDSRSLLIGHQDGKMHVLFQKTVCEVNQITENLTHMVVGELIAADIELVKSLLNK</sequence>
<feature type="region of interest" description="Disordered" evidence="1">
    <location>
        <begin position="288"/>
        <end position="337"/>
    </location>
</feature>
<protein>
    <submittedName>
        <fullName evidence="4">Uncharacterized protein</fullName>
    </submittedName>
</protein>
<evidence type="ECO:0000256" key="2">
    <source>
        <dbReference type="SAM" id="Phobius"/>
    </source>
</evidence>
<feature type="signal peptide" evidence="3">
    <location>
        <begin position="1"/>
        <end position="18"/>
    </location>
</feature>
<dbReference type="EMBL" id="JAIWYP010000015">
    <property type="protein sequence ID" value="KAH3700629.1"/>
    <property type="molecule type" value="Genomic_DNA"/>
</dbReference>
<feature type="compositionally biased region" description="Polar residues" evidence="1">
    <location>
        <begin position="288"/>
        <end position="298"/>
    </location>
</feature>
<keyword evidence="2" id="KW-0472">Membrane</keyword>
<reference evidence="4" key="2">
    <citation type="submission" date="2020-11" db="EMBL/GenBank/DDBJ databases">
        <authorList>
            <person name="McCartney M.A."/>
            <person name="Auch B."/>
            <person name="Kono T."/>
            <person name="Mallez S."/>
            <person name="Becker A."/>
            <person name="Gohl D.M."/>
            <person name="Silverstein K.A.T."/>
            <person name="Koren S."/>
            <person name="Bechman K.B."/>
            <person name="Herman A."/>
            <person name="Abrahante J.E."/>
            <person name="Garbe J."/>
        </authorList>
    </citation>
    <scope>NUCLEOTIDE SEQUENCE</scope>
    <source>
        <strain evidence="4">Duluth1</strain>
        <tissue evidence="4">Whole animal</tissue>
    </source>
</reference>
<proteinExistence type="predicted"/>
<accession>A0A9D3YKT2</accession>
<organism evidence="4 5">
    <name type="scientific">Dreissena polymorpha</name>
    <name type="common">Zebra mussel</name>
    <name type="synonym">Mytilus polymorpha</name>
    <dbReference type="NCBI Taxonomy" id="45954"/>
    <lineage>
        <taxon>Eukaryota</taxon>
        <taxon>Metazoa</taxon>
        <taxon>Spiralia</taxon>
        <taxon>Lophotrochozoa</taxon>
        <taxon>Mollusca</taxon>
        <taxon>Bivalvia</taxon>
        <taxon>Autobranchia</taxon>
        <taxon>Heteroconchia</taxon>
        <taxon>Euheterodonta</taxon>
        <taxon>Imparidentia</taxon>
        <taxon>Neoheterodontei</taxon>
        <taxon>Myida</taxon>
        <taxon>Dreissenoidea</taxon>
        <taxon>Dreissenidae</taxon>
        <taxon>Dreissena</taxon>
    </lineage>
</organism>
<keyword evidence="2" id="KW-0812">Transmembrane</keyword>
<name>A0A9D3YKT2_DREPO</name>
<feature type="compositionally biased region" description="Low complexity" evidence="1">
    <location>
        <begin position="307"/>
        <end position="325"/>
    </location>
</feature>
<gene>
    <name evidence="4" type="ORF">DPMN_075606</name>
</gene>
<feature type="chain" id="PRO_5039588362" evidence="3">
    <location>
        <begin position="19"/>
        <end position="561"/>
    </location>
</feature>
<evidence type="ECO:0000256" key="3">
    <source>
        <dbReference type="SAM" id="SignalP"/>
    </source>
</evidence>
<evidence type="ECO:0000313" key="4">
    <source>
        <dbReference type="EMBL" id="KAH3700629.1"/>
    </source>
</evidence>
<evidence type="ECO:0000313" key="5">
    <source>
        <dbReference type="Proteomes" id="UP000828390"/>
    </source>
</evidence>
<keyword evidence="5" id="KW-1185">Reference proteome</keyword>
<dbReference type="AlphaFoldDB" id="A0A9D3YKT2"/>
<comment type="caution">
    <text evidence="4">The sequence shown here is derived from an EMBL/GenBank/DDBJ whole genome shotgun (WGS) entry which is preliminary data.</text>
</comment>
<reference evidence="4" key="1">
    <citation type="journal article" date="2019" name="bioRxiv">
        <title>The Genome of the Zebra Mussel, Dreissena polymorpha: A Resource for Invasive Species Research.</title>
        <authorList>
            <person name="McCartney M.A."/>
            <person name="Auch B."/>
            <person name="Kono T."/>
            <person name="Mallez S."/>
            <person name="Zhang Y."/>
            <person name="Obille A."/>
            <person name="Becker A."/>
            <person name="Abrahante J.E."/>
            <person name="Garbe J."/>
            <person name="Badalamenti J.P."/>
            <person name="Herman A."/>
            <person name="Mangelson H."/>
            <person name="Liachko I."/>
            <person name="Sullivan S."/>
            <person name="Sone E.D."/>
            <person name="Koren S."/>
            <person name="Silverstein K.A.T."/>
            <person name="Beckman K.B."/>
            <person name="Gohl D.M."/>
        </authorList>
    </citation>
    <scope>NUCLEOTIDE SEQUENCE</scope>
    <source>
        <strain evidence="4">Duluth1</strain>
        <tissue evidence="4">Whole animal</tissue>
    </source>
</reference>
<feature type="transmembrane region" description="Helical" evidence="2">
    <location>
        <begin position="376"/>
        <end position="397"/>
    </location>
</feature>
<keyword evidence="2" id="KW-1133">Transmembrane helix</keyword>
<evidence type="ECO:0000256" key="1">
    <source>
        <dbReference type="SAM" id="MobiDB-lite"/>
    </source>
</evidence>
<dbReference type="Proteomes" id="UP000828390">
    <property type="component" value="Unassembled WGS sequence"/>
</dbReference>